<proteinExistence type="predicted"/>
<protein>
    <submittedName>
        <fullName evidence="1">Uncharacterized protein</fullName>
    </submittedName>
</protein>
<accession>F9QDP9</accession>
<evidence type="ECO:0000313" key="2">
    <source>
        <dbReference type="Proteomes" id="UP000005055"/>
    </source>
</evidence>
<dbReference type="Proteomes" id="UP000005055">
    <property type="component" value="Unassembled WGS sequence"/>
</dbReference>
<comment type="caution">
    <text evidence="1">The sequence shown here is derived from an EMBL/GenBank/DDBJ whole genome shotgun (WGS) entry which is preliminary data.</text>
</comment>
<dbReference type="EMBL" id="AFVJ01000024">
    <property type="protein sequence ID" value="EGS29076.1"/>
    <property type="molecule type" value="Genomic_DNA"/>
</dbReference>
<organism evidence="1 2">
    <name type="scientific">Mycoplasmopsis anatis 1340</name>
    <dbReference type="NCBI Taxonomy" id="1034808"/>
    <lineage>
        <taxon>Bacteria</taxon>
        <taxon>Bacillati</taxon>
        <taxon>Mycoplasmatota</taxon>
        <taxon>Mycoplasmoidales</taxon>
        <taxon>Metamycoplasmataceae</taxon>
        <taxon>Mycoplasmopsis</taxon>
    </lineage>
</organism>
<name>F9QDP9_9BACT</name>
<keyword evidence="2" id="KW-1185">Reference proteome</keyword>
<sequence length="41" mass="4697">MQLELLNYANARLVFPAKAGFHAEYSAFSSLFPFKKYLEAL</sequence>
<dbReference type="AlphaFoldDB" id="F9QDP9"/>
<gene>
    <name evidence="1" type="ORF">GIG_02613</name>
</gene>
<reference evidence="1 2" key="1">
    <citation type="journal article" date="2011" name="J. Bacteriol.">
        <title>Genome Sequence of Duck Pathogen Mycoplasma anatis Strain 1340.</title>
        <authorList>
            <person name="Guo Z."/>
            <person name="Chen P."/>
            <person name="Ren P."/>
            <person name="Kuang S."/>
            <person name="Zhou Z."/>
            <person name="Li Z."/>
            <person name="Liu M."/>
            <person name="Shi D."/>
            <person name="Xiao Y."/>
            <person name="Wang X."/>
            <person name="Zhou R."/>
            <person name="Jin H."/>
            <person name="Bi D."/>
        </authorList>
    </citation>
    <scope>NUCLEOTIDE SEQUENCE [LARGE SCALE GENOMIC DNA]</scope>
    <source>
        <strain evidence="1 2">1340</strain>
    </source>
</reference>
<evidence type="ECO:0000313" key="1">
    <source>
        <dbReference type="EMBL" id="EGS29076.1"/>
    </source>
</evidence>